<dbReference type="AlphaFoldDB" id="A0A934VEP5"/>
<protein>
    <submittedName>
        <fullName evidence="2">Uncharacterized protein</fullName>
    </submittedName>
</protein>
<evidence type="ECO:0000313" key="3">
    <source>
        <dbReference type="Proteomes" id="UP000658278"/>
    </source>
</evidence>
<feature type="compositionally biased region" description="Pro residues" evidence="1">
    <location>
        <begin position="56"/>
        <end position="77"/>
    </location>
</feature>
<organism evidence="2 3">
    <name type="scientific">Haloferula rosea</name>
    <dbReference type="NCBI Taxonomy" id="490093"/>
    <lineage>
        <taxon>Bacteria</taxon>
        <taxon>Pseudomonadati</taxon>
        <taxon>Verrucomicrobiota</taxon>
        <taxon>Verrucomicrobiia</taxon>
        <taxon>Verrucomicrobiales</taxon>
        <taxon>Verrucomicrobiaceae</taxon>
        <taxon>Haloferula</taxon>
    </lineage>
</organism>
<feature type="region of interest" description="Disordered" evidence="1">
    <location>
        <begin position="40"/>
        <end position="80"/>
    </location>
</feature>
<dbReference type="RefSeq" id="WP_200279079.1">
    <property type="nucleotide sequence ID" value="NZ_JAENII010000007.1"/>
</dbReference>
<gene>
    <name evidence="2" type="ORF">JIN81_10955</name>
</gene>
<sequence length="275" mass="28769">MRLVPTLIGVAVAGAAGYFLEPMLRPTLLSFNAVDQPEEVELAENGGGENADPEVKPPTPAPAPAPEPAPAPVPAPPAWIADVKPSQLPEKVTLKTKVELPLPGSAEPMILPAGAPVTPVRIEGQDLVISPFAGPIEGKVPVMQTDLLTRFGNKPPAPEPEPVAAVTPMPEPAPAPAPTPTPAPEPAAAGLDAEGIVAVMQDSIKGGQIKEFTFDQVLGWKAGEEEEHDGAKYQTGTVAYKAETIFGVKNIQAQALIKDGKVIKWIWPKSGMEIK</sequence>
<feature type="region of interest" description="Disordered" evidence="1">
    <location>
        <begin position="154"/>
        <end position="188"/>
    </location>
</feature>
<evidence type="ECO:0000313" key="2">
    <source>
        <dbReference type="EMBL" id="MBK1827539.1"/>
    </source>
</evidence>
<comment type="caution">
    <text evidence="2">The sequence shown here is derived from an EMBL/GenBank/DDBJ whole genome shotgun (WGS) entry which is preliminary data.</text>
</comment>
<dbReference type="EMBL" id="JAENII010000007">
    <property type="protein sequence ID" value="MBK1827539.1"/>
    <property type="molecule type" value="Genomic_DNA"/>
</dbReference>
<keyword evidence="3" id="KW-1185">Reference proteome</keyword>
<accession>A0A934VEP5</accession>
<feature type="compositionally biased region" description="Pro residues" evidence="1">
    <location>
        <begin position="169"/>
        <end position="185"/>
    </location>
</feature>
<proteinExistence type="predicted"/>
<reference evidence="2" key="1">
    <citation type="submission" date="2021-01" db="EMBL/GenBank/DDBJ databases">
        <title>Modified the classification status of verrucomicrobia.</title>
        <authorList>
            <person name="Feng X."/>
        </authorList>
    </citation>
    <scope>NUCLEOTIDE SEQUENCE</scope>
    <source>
        <strain evidence="2">KCTC 22201</strain>
    </source>
</reference>
<evidence type="ECO:0000256" key="1">
    <source>
        <dbReference type="SAM" id="MobiDB-lite"/>
    </source>
</evidence>
<dbReference type="Proteomes" id="UP000658278">
    <property type="component" value="Unassembled WGS sequence"/>
</dbReference>
<name>A0A934VEP5_9BACT</name>